<dbReference type="EMBL" id="CP045096">
    <property type="protein sequence ID" value="QFQ97459.1"/>
    <property type="molecule type" value="Genomic_DNA"/>
</dbReference>
<dbReference type="AlphaFoldDB" id="A0A5P8K4K5"/>
<dbReference type="Pfam" id="PF12691">
    <property type="entry name" value="Phage_tail_terminator_6"/>
    <property type="match status" value="1"/>
</dbReference>
<evidence type="ECO:0000313" key="1">
    <source>
        <dbReference type="EMBL" id="QFQ97459.1"/>
    </source>
</evidence>
<dbReference type="KEGG" id="sphv:F9278_15950"/>
<keyword evidence="2" id="KW-1185">Reference proteome</keyword>
<organism evidence="1 2">
    <name type="scientific">Streptomyces phaeolivaceus</name>
    <dbReference type="NCBI Taxonomy" id="2653200"/>
    <lineage>
        <taxon>Bacteria</taxon>
        <taxon>Bacillati</taxon>
        <taxon>Actinomycetota</taxon>
        <taxon>Actinomycetes</taxon>
        <taxon>Kitasatosporales</taxon>
        <taxon>Streptomycetaceae</taxon>
        <taxon>Streptomyces</taxon>
    </lineage>
</organism>
<evidence type="ECO:0008006" key="3">
    <source>
        <dbReference type="Google" id="ProtNLM"/>
    </source>
</evidence>
<accession>A0A5P8K4K5</accession>
<proteinExistence type="predicted"/>
<dbReference type="RefSeq" id="WP_152168935.1">
    <property type="nucleotide sequence ID" value="NZ_CP045096.1"/>
</dbReference>
<dbReference type="InterPro" id="IPR024411">
    <property type="entry name" value="Tail_terminator_phage"/>
</dbReference>
<sequence length="140" mass="14880">MADFLDGIARHLDALSLLTYDPEGAGGDTFLDDMPSGPDTAVAITSYQAGAEPDSLLPYDEPRIQVRTRDTDPTAARTRCAAIYGELHGLGPVTLPDGTLLILCVALQGGPTAIGKDQNGRMEYVANFRAEHLNVTAHRG</sequence>
<evidence type="ECO:0000313" key="2">
    <source>
        <dbReference type="Proteomes" id="UP000327294"/>
    </source>
</evidence>
<name>A0A5P8K4K5_9ACTN</name>
<gene>
    <name evidence="1" type="ORF">F9278_15950</name>
</gene>
<dbReference type="Proteomes" id="UP000327294">
    <property type="component" value="Chromosome"/>
</dbReference>
<reference evidence="1 2" key="1">
    <citation type="submission" date="2019-10" db="EMBL/GenBank/DDBJ databases">
        <title>Streptomyces sp. strain GY16 isolated from leaves of Broussonetia papyrifera.</title>
        <authorList>
            <person name="Mo P."/>
        </authorList>
    </citation>
    <scope>NUCLEOTIDE SEQUENCE [LARGE SCALE GENOMIC DNA]</scope>
    <source>
        <strain evidence="1 2">GY16</strain>
    </source>
</reference>
<protein>
    <recommendedName>
        <fullName evidence="3">Tail terminator</fullName>
    </recommendedName>
</protein>